<proteinExistence type="predicted"/>
<dbReference type="Gene3D" id="3.90.950.20">
    <property type="entry name" value="CinA-like"/>
    <property type="match status" value="1"/>
</dbReference>
<evidence type="ECO:0000259" key="1">
    <source>
        <dbReference type="Pfam" id="PF02464"/>
    </source>
</evidence>
<comment type="caution">
    <text evidence="2">The sequence shown here is derived from an EMBL/GenBank/DDBJ whole genome shotgun (WGS) entry which is preliminary data.</text>
</comment>
<protein>
    <recommendedName>
        <fullName evidence="1">CinA C-terminal domain-containing protein</fullName>
    </recommendedName>
</protein>
<dbReference type="STRING" id="1817895.AUJ95_06545"/>
<name>A0A1J5E5L5_9BACT</name>
<dbReference type="EMBL" id="MNYI01000174">
    <property type="protein sequence ID" value="OIP38590.1"/>
    <property type="molecule type" value="Genomic_DNA"/>
</dbReference>
<sequence length="159" mass="17093">MNIEMEIGRLLTIKGLTLSIAESCTGGMVCSRITDVSGSSIYFTGGVIAYSNKIKIQMLGVKQEALDTHGAVSAQVAIEMAKGVRERYETNIGLAITGIAGPDGGSLQKPVGLVYLSLKPNTGETICKKCKFIGERKDIRIQSTQMMLEMLLEYLINGS</sequence>
<accession>A0A1J5E5L5</accession>
<dbReference type="InterPro" id="IPR036653">
    <property type="entry name" value="CinA-like_C"/>
</dbReference>
<dbReference type="NCBIfam" id="TIGR00199">
    <property type="entry name" value="PncC_domain"/>
    <property type="match status" value="1"/>
</dbReference>
<dbReference type="Pfam" id="PF02464">
    <property type="entry name" value="CinA"/>
    <property type="match status" value="1"/>
</dbReference>
<evidence type="ECO:0000313" key="3">
    <source>
        <dbReference type="Proteomes" id="UP000183085"/>
    </source>
</evidence>
<dbReference type="Proteomes" id="UP000183085">
    <property type="component" value="Unassembled WGS sequence"/>
</dbReference>
<gene>
    <name evidence="2" type="ORF">AUJ95_06545</name>
</gene>
<dbReference type="InterPro" id="IPR008136">
    <property type="entry name" value="CinA_C"/>
</dbReference>
<evidence type="ECO:0000313" key="2">
    <source>
        <dbReference type="EMBL" id="OIP38590.1"/>
    </source>
</evidence>
<dbReference type="SUPFAM" id="SSF142433">
    <property type="entry name" value="CinA-like"/>
    <property type="match status" value="1"/>
</dbReference>
<feature type="domain" description="CinA C-terminal" evidence="1">
    <location>
        <begin position="3"/>
        <end position="155"/>
    </location>
</feature>
<reference evidence="2 3" key="1">
    <citation type="journal article" date="2016" name="Environ. Microbiol.">
        <title>Genomic resolution of a cold subsurface aquifer community provides metabolic insights for novel microbes adapted to high CO concentrations.</title>
        <authorList>
            <person name="Probst A.J."/>
            <person name="Castelle C.J."/>
            <person name="Singh A."/>
            <person name="Brown C.T."/>
            <person name="Anantharaman K."/>
            <person name="Sharon I."/>
            <person name="Hug L.A."/>
            <person name="Burstein D."/>
            <person name="Emerson J.B."/>
            <person name="Thomas B.C."/>
            <person name="Banfield J.F."/>
        </authorList>
    </citation>
    <scope>NUCLEOTIDE SEQUENCE [LARGE SCALE GENOMIC DNA]</scope>
    <source>
        <strain evidence="2">CG2_30_40_21</strain>
    </source>
</reference>
<organism evidence="2 3">
    <name type="scientific">Candidatus Desantisbacteria bacterium CG2_30_40_21</name>
    <dbReference type="NCBI Taxonomy" id="1817895"/>
    <lineage>
        <taxon>Bacteria</taxon>
        <taxon>Candidatus Desantisiibacteriota</taxon>
    </lineage>
</organism>
<dbReference type="AlphaFoldDB" id="A0A1J5E5L5"/>